<proteinExistence type="predicted"/>
<accession>A0ABR4C8J8</accession>
<comment type="caution">
    <text evidence="1">The sequence shown here is derived from an EMBL/GenBank/DDBJ whole genome shotgun (WGS) entry which is preliminary data.</text>
</comment>
<reference evidence="1 2" key="1">
    <citation type="journal article" date="2024" name="Commun. Biol.">
        <title>Comparative genomic analysis of thermophilic fungi reveals convergent evolutionary adaptations and gene losses.</title>
        <authorList>
            <person name="Steindorff A.S."/>
            <person name="Aguilar-Pontes M.V."/>
            <person name="Robinson A.J."/>
            <person name="Andreopoulos B."/>
            <person name="LaButti K."/>
            <person name="Kuo A."/>
            <person name="Mondo S."/>
            <person name="Riley R."/>
            <person name="Otillar R."/>
            <person name="Haridas S."/>
            <person name="Lipzen A."/>
            <person name="Grimwood J."/>
            <person name="Schmutz J."/>
            <person name="Clum A."/>
            <person name="Reid I.D."/>
            <person name="Moisan M.C."/>
            <person name="Butler G."/>
            <person name="Nguyen T.T.M."/>
            <person name="Dewar K."/>
            <person name="Conant G."/>
            <person name="Drula E."/>
            <person name="Henrissat B."/>
            <person name="Hansel C."/>
            <person name="Singer S."/>
            <person name="Hutchinson M.I."/>
            <person name="de Vries R.P."/>
            <person name="Natvig D.O."/>
            <person name="Powell A.J."/>
            <person name="Tsang A."/>
            <person name="Grigoriev I.V."/>
        </authorList>
    </citation>
    <scope>NUCLEOTIDE SEQUENCE [LARGE SCALE GENOMIC DNA]</scope>
    <source>
        <strain evidence="1 2">CBS 494.80</strain>
    </source>
</reference>
<dbReference type="EMBL" id="JAZHXI010000011">
    <property type="protein sequence ID" value="KAL2066249.1"/>
    <property type="molecule type" value="Genomic_DNA"/>
</dbReference>
<gene>
    <name evidence="1" type="ORF">VTL71DRAFT_2320</name>
</gene>
<feature type="non-terminal residue" evidence="1">
    <location>
        <position position="86"/>
    </location>
</feature>
<sequence length="86" mass="9541">MENKVGWLPGSWALGSLRVARAFSVSNQSTQLLLPAKREGTVTPRSYTVKTRLQEAYSSCAKPLLNCTRVRKTTARGTMLAIEWSI</sequence>
<organism evidence="1 2">
    <name type="scientific">Oculimacula yallundae</name>
    <dbReference type="NCBI Taxonomy" id="86028"/>
    <lineage>
        <taxon>Eukaryota</taxon>
        <taxon>Fungi</taxon>
        <taxon>Dikarya</taxon>
        <taxon>Ascomycota</taxon>
        <taxon>Pezizomycotina</taxon>
        <taxon>Leotiomycetes</taxon>
        <taxon>Helotiales</taxon>
        <taxon>Ploettnerulaceae</taxon>
        <taxon>Oculimacula</taxon>
    </lineage>
</organism>
<protein>
    <submittedName>
        <fullName evidence="1">Uncharacterized protein</fullName>
    </submittedName>
</protein>
<dbReference type="Proteomes" id="UP001595075">
    <property type="component" value="Unassembled WGS sequence"/>
</dbReference>
<evidence type="ECO:0000313" key="1">
    <source>
        <dbReference type="EMBL" id="KAL2066249.1"/>
    </source>
</evidence>
<keyword evidence="2" id="KW-1185">Reference proteome</keyword>
<evidence type="ECO:0000313" key="2">
    <source>
        <dbReference type="Proteomes" id="UP001595075"/>
    </source>
</evidence>
<name>A0ABR4C8J8_9HELO</name>